<sequence>MEVLQILKNLDGVCQAVACNVAESLHLMNSASASHPVERENTSFMLGDYAKCGVKGQVKHPSGLHNIWITRFSALKILTT</sequence>
<dbReference type="EMBL" id="CP039355">
    <property type="protein sequence ID" value="QCE13709.1"/>
    <property type="molecule type" value="Genomic_DNA"/>
</dbReference>
<protein>
    <submittedName>
        <fullName evidence="1">Uncharacterized protein</fullName>
    </submittedName>
</protein>
<keyword evidence="2" id="KW-1185">Reference proteome</keyword>
<evidence type="ECO:0000313" key="2">
    <source>
        <dbReference type="Proteomes" id="UP000501690"/>
    </source>
</evidence>
<name>A0A4D6NM95_VIGUN</name>
<proteinExistence type="predicted"/>
<dbReference type="AlphaFoldDB" id="A0A4D6NM95"/>
<evidence type="ECO:0000313" key="1">
    <source>
        <dbReference type="EMBL" id="QCE13709.1"/>
    </source>
</evidence>
<gene>
    <name evidence="1" type="ORF">DEO72_LG11g705</name>
</gene>
<reference evidence="1 2" key="1">
    <citation type="submission" date="2019-04" db="EMBL/GenBank/DDBJ databases">
        <title>An improved genome assembly and genetic linkage map for asparagus bean, Vigna unguiculata ssp. sesquipedialis.</title>
        <authorList>
            <person name="Xia Q."/>
            <person name="Zhang R."/>
            <person name="Dong Y."/>
        </authorList>
    </citation>
    <scope>NUCLEOTIDE SEQUENCE [LARGE SCALE GENOMIC DNA]</scope>
    <source>
        <tissue evidence="1">Leaf</tissue>
    </source>
</reference>
<accession>A0A4D6NM95</accession>
<dbReference type="Proteomes" id="UP000501690">
    <property type="component" value="Linkage Group LG11"/>
</dbReference>
<organism evidence="1 2">
    <name type="scientific">Vigna unguiculata</name>
    <name type="common">Cowpea</name>
    <dbReference type="NCBI Taxonomy" id="3917"/>
    <lineage>
        <taxon>Eukaryota</taxon>
        <taxon>Viridiplantae</taxon>
        <taxon>Streptophyta</taxon>
        <taxon>Embryophyta</taxon>
        <taxon>Tracheophyta</taxon>
        <taxon>Spermatophyta</taxon>
        <taxon>Magnoliopsida</taxon>
        <taxon>eudicotyledons</taxon>
        <taxon>Gunneridae</taxon>
        <taxon>Pentapetalae</taxon>
        <taxon>rosids</taxon>
        <taxon>fabids</taxon>
        <taxon>Fabales</taxon>
        <taxon>Fabaceae</taxon>
        <taxon>Papilionoideae</taxon>
        <taxon>50 kb inversion clade</taxon>
        <taxon>NPAAA clade</taxon>
        <taxon>indigoferoid/millettioid clade</taxon>
        <taxon>Phaseoleae</taxon>
        <taxon>Vigna</taxon>
    </lineage>
</organism>